<evidence type="ECO:0008006" key="4">
    <source>
        <dbReference type="Google" id="ProtNLM"/>
    </source>
</evidence>
<name>A0A0A8VER2_YERRU</name>
<reference evidence="1" key="1">
    <citation type="journal article" date="2015" name="Genome Announc.">
        <title>Complete Genome Sequence of Yersinia ruckeri Strain CSF007-82, Etiologic Agent of Red Mouth Disease in Salmonid Fish.</title>
        <authorList>
            <person name="Nelson M.C."/>
            <person name="LaPatra S.E."/>
            <person name="Welch T.J."/>
            <person name="Graf J."/>
        </authorList>
    </citation>
    <scope>NUCLEOTIDE SEQUENCE</scope>
    <source>
        <strain evidence="1">CSF007-82</strain>
    </source>
</reference>
<reference evidence="2 3" key="2">
    <citation type="submission" date="2018-06" db="EMBL/GenBank/DDBJ databases">
        <authorList>
            <consortium name="Pathogen Informatics"/>
            <person name="Doyle S."/>
        </authorList>
    </citation>
    <scope>NUCLEOTIDE SEQUENCE [LARGE SCALE GENOMIC DNA]</scope>
    <source>
        <strain evidence="2 3">NCTC10476</strain>
    </source>
</reference>
<dbReference type="Proteomes" id="UP000255169">
    <property type="component" value="Unassembled WGS sequence"/>
</dbReference>
<accession>A0A0A8VER2</accession>
<evidence type="ECO:0000313" key="3">
    <source>
        <dbReference type="Proteomes" id="UP000255169"/>
    </source>
</evidence>
<proteinExistence type="predicted"/>
<dbReference type="EMBL" id="LN681231">
    <property type="protein sequence ID" value="CEK28080.1"/>
    <property type="molecule type" value="Genomic_DNA"/>
</dbReference>
<sequence length="356" mass="41011">MADPAVLNHALFNVSVEDCSVELVEPDADGRDFDEFSRIMLTELIANEKSKQYSFTDENELVVSHVRSITKNELLENTSSLQSNWLKRTESIALKLLEVEIKAQERIAAMDKKIKKGSLLILHLEHDGLTRFVILKIEVDSFFDEIEARIRRGLPLNKQRLQKSCLVTLNSSGEVTELLLSDSGRTIREYWWGGFLSSKEMTTAGLNTKTAYDAVDFLLKKTVKKFSEPDYIYMRNDVNSYFRNNESFIHTELVERLEAHNIESQDFKDKFPDFIEKLKKLPTNPKAKFDTQFDLDQSVIKTKLKSNIFLDENLELRIMGDIPNIKEIIRTGTDQDGKFIKIYSDTGYNAFVRQGN</sequence>
<gene>
    <name evidence="1" type="ORF">CSF007_11690</name>
    <name evidence="2" type="ORF">NCTC10476_03410</name>
</gene>
<dbReference type="RefSeq" id="WP_049688212.1">
    <property type="nucleotide sequence ID" value="NZ_CCYO01000032.1"/>
</dbReference>
<protein>
    <recommendedName>
        <fullName evidence="4">37-kD nucleoid-associated bacterial protein</fullName>
    </recommendedName>
</protein>
<dbReference type="OrthoDB" id="5906213at2"/>
<dbReference type="EMBL" id="UHJG01000002">
    <property type="protein sequence ID" value="SUQ37288.1"/>
    <property type="molecule type" value="Genomic_DNA"/>
</dbReference>
<keyword evidence="3" id="KW-1185">Reference proteome</keyword>
<dbReference type="AlphaFoldDB" id="A0A0A8VER2"/>
<organism evidence="1">
    <name type="scientific">Yersinia ruckeri</name>
    <dbReference type="NCBI Taxonomy" id="29486"/>
    <lineage>
        <taxon>Bacteria</taxon>
        <taxon>Pseudomonadati</taxon>
        <taxon>Pseudomonadota</taxon>
        <taxon>Gammaproteobacteria</taxon>
        <taxon>Enterobacterales</taxon>
        <taxon>Yersiniaceae</taxon>
        <taxon>Yersinia</taxon>
    </lineage>
</organism>
<evidence type="ECO:0000313" key="1">
    <source>
        <dbReference type="EMBL" id="CEK28080.1"/>
    </source>
</evidence>
<evidence type="ECO:0000313" key="2">
    <source>
        <dbReference type="EMBL" id="SUQ37288.1"/>
    </source>
</evidence>
<dbReference type="GeneID" id="66880004"/>